<dbReference type="GO" id="GO:0046872">
    <property type="term" value="F:metal ion binding"/>
    <property type="evidence" value="ECO:0007669"/>
    <property type="project" value="UniProtKB-KW"/>
</dbReference>
<dbReference type="SMART" id="SM00206">
    <property type="entry name" value="NTR"/>
    <property type="match status" value="1"/>
</dbReference>
<dbReference type="GO" id="GO:0002020">
    <property type="term" value="F:protease binding"/>
    <property type="evidence" value="ECO:0007669"/>
    <property type="project" value="TreeGrafter"/>
</dbReference>
<feature type="chain" id="PRO_5021259417" description="NTR domain-containing protein" evidence="10">
    <location>
        <begin position="44"/>
        <end position="243"/>
    </location>
</feature>
<evidence type="ECO:0000259" key="11">
    <source>
        <dbReference type="PROSITE" id="PS50189"/>
    </source>
</evidence>
<organism evidence="12 13">
    <name type="scientific">Bos indicus x Bos taurus</name>
    <name type="common">Hybrid cattle</name>
    <dbReference type="NCBI Taxonomy" id="30522"/>
    <lineage>
        <taxon>Eukaryota</taxon>
        <taxon>Metazoa</taxon>
        <taxon>Chordata</taxon>
        <taxon>Craniata</taxon>
        <taxon>Vertebrata</taxon>
        <taxon>Euteleostomi</taxon>
        <taxon>Mammalia</taxon>
        <taxon>Eutheria</taxon>
        <taxon>Laurasiatheria</taxon>
        <taxon>Artiodactyla</taxon>
        <taxon>Ruminantia</taxon>
        <taxon>Pecora</taxon>
        <taxon>Bovidae</taxon>
        <taxon>Bovinae</taxon>
        <taxon>Bos</taxon>
    </lineage>
</organism>
<dbReference type="GO" id="GO:0008191">
    <property type="term" value="F:metalloendopeptidase inhibitor activity"/>
    <property type="evidence" value="ECO:0007669"/>
    <property type="project" value="InterPro"/>
</dbReference>
<feature type="disulfide bond" evidence="9">
    <location>
        <begin position="183"/>
        <end position="205"/>
    </location>
</feature>
<evidence type="ECO:0000256" key="9">
    <source>
        <dbReference type="PIRSR" id="PIRSR601820-3"/>
    </source>
</evidence>
<dbReference type="GO" id="GO:0031012">
    <property type="term" value="C:extracellular matrix"/>
    <property type="evidence" value="ECO:0007669"/>
    <property type="project" value="TreeGrafter"/>
</dbReference>
<evidence type="ECO:0000256" key="2">
    <source>
        <dbReference type="ARBA" id="ARBA00011027"/>
    </source>
</evidence>
<evidence type="ECO:0000256" key="4">
    <source>
        <dbReference type="ARBA" id="ARBA00022608"/>
    </source>
</evidence>
<dbReference type="AlphaFoldDB" id="A0A4W2IRA3"/>
<dbReference type="GO" id="GO:0009725">
    <property type="term" value="P:response to hormone"/>
    <property type="evidence" value="ECO:0007669"/>
    <property type="project" value="TreeGrafter"/>
</dbReference>
<accession>A0A4W2IRA3</accession>
<keyword evidence="10" id="KW-0732">Signal</keyword>
<feature type="disulfide bond" evidence="9">
    <location>
        <begin position="163"/>
        <end position="213"/>
    </location>
</feature>
<evidence type="ECO:0000256" key="3">
    <source>
        <dbReference type="ARBA" id="ARBA00022525"/>
    </source>
</evidence>
<dbReference type="SUPFAM" id="SSF50242">
    <property type="entry name" value="TIMP-like"/>
    <property type="match status" value="1"/>
</dbReference>
<dbReference type="InterPro" id="IPR001134">
    <property type="entry name" value="Netrin_domain"/>
</dbReference>
<dbReference type="PANTHER" id="PTHR11844:SF10">
    <property type="entry name" value="NTR DOMAIN-CONTAINING PROTEIN"/>
    <property type="match status" value="1"/>
</dbReference>
<dbReference type="CDD" id="cd03577">
    <property type="entry name" value="NTR_TIMP_like"/>
    <property type="match status" value="1"/>
</dbReference>
<feature type="domain" description="NTR" evidence="11">
    <location>
        <begin position="44"/>
        <end position="161"/>
    </location>
</feature>
<reference evidence="12 13" key="1">
    <citation type="submission" date="2018-11" db="EMBL/GenBank/DDBJ databases">
        <title>Haplotype-resolved cattle genomes.</title>
        <authorList>
            <person name="Low W.Y."/>
            <person name="Tearle R."/>
            <person name="Bickhart D.M."/>
            <person name="Rosen B.D."/>
            <person name="Koren S."/>
            <person name="Rhie A."/>
            <person name="Hiendleder S."/>
            <person name="Phillippy A.M."/>
            <person name="Smith T.P.L."/>
            <person name="Williams J.L."/>
        </authorList>
    </citation>
    <scope>NUCLEOTIDE SEQUENCE [LARGE SCALE GENOMIC DNA]</scope>
</reference>
<reference evidence="12" key="2">
    <citation type="submission" date="2025-08" db="UniProtKB">
        <authorList>
            <consortium name="Ensembl"/>
        </authorList>
    </citation>
    <scope>IDENTIFICATION</scope>
</reference>
<keyword evidence="4" id="KW-0483">Metalloprotease inhibitor</keyword>
<feature type="disulfide bond" evidence="9">
    <location>
        <begin position="56"/>
        <end position="161"/>
    </location>
</feature>
<proteinExistence type="inferred from homology"/>
<dbReference type="Gene3D" id="2.40.50.120">
    <property type="match status" value="1"/>
</dbReference>
<dbReference type="Gene3D" id="3.90.370.10">
    <property type="entry name" value="Tissue inhibitor of metalloproteinase-1. Chain B, domain 1"/>
    <property type="match status" value="1"/>
</dbReference>
<keyword evidence="8" id="KW-0862">Zinc</keyword>
<keyword evidence="5" id="KW-0646">Protease inhibitor</keyword>
<evidence type="ECO:0000256" key="1">
    <source>
        <dbReference type="ARBA" id="ARBA00004613"/>
    </source>
</evidence>
<dbReference type="Ensembl" id="ENSBIXT00005053660.1">
    <property type="protein sequence ID" value="ENSBIXP00005044903.1"/>
    <property type="gene ID" value="ENSBIXG00005028795.1"/>
</dbReference>
<dbReference type="GO" id="GO:0005615">
    <property type="term" value="C:extracellular space"/>
    <property type="evidence" value="ECO:0007669"/>
    <property type="project" value="TreeGrafter"/>
</dbReference>
<keyword evidence="6 9" id="KW-1015">Disulfide bond</keyword>
<dbReference type="PROSITE" id="PS50189">
    <property type="entry name" value="NTR"/>
    <property type="match status" value="1"/>
</dbReference>
<protein>
    <recommendedName>
        <fullName evidence="11">NTR domain-containing protein</fullName>
    </recommendedName>
</protein>
<feature type="signal peptide" evidence="10">
    <location>
        <begin position="1"/>
        <end position="43"/>
    </location>
</feature>
<dbReference type="GeneTree" id="ENSGT00940000165693"/>
<dbReference type="GO" id="GO:0034097">
    <property type="term" value="P:response to cytokine"/>
    <property type="evidence" value="ECO:0007669"/>
    <property type="project" value="TreeGrafter"/>
</dbReference>
<dbReference type="PANTHER" id="PTHR11844">
    <property type="entry name" value="METALLOPROTEASE INHIBITOR"/>
    <property type="match status" value="1"/>
</dbReference>
<feature type="disulfide bond" evidence="9">
    <location>
        <begin position="168"/>
        <end position="175"/>
    </location>
</feature>
<sequence>MGELGQRKTHGFTHALCSPGTTMGPAFLLAFPLLLALSTPCDACECKIQHPQTFYCMSDIVIIGNILEHGKDTALKRSYRINITQILKIPKKIPPITSVYTPKDWGSCGYEVRTSQQSQLLIAGYLRKGALYFTRCHMVYFWYRLTDEQRLGFQELYKNGCKCQIQPCLLCWRHCPQPDRRECVWRQKDCNYRIWNGDQSLYSMCTPRPDGHCGWTRIDILNYHRETTPPPPRQTTPEMLYIM</sequence>
<dbReference type="Proteomes" id="UP000429181">
    <property type="component" value="Chromosome 18"/>
</dbReference>
<evidence type="ECO:0000256" key="5">
    <source>
        <dbReference type="ARBA" id="ARBA00022690"/>
    </source>
</evidence>
<comment type="similarity">
    <text evidence="2">Belongs to the protease inhibitor I35 (TIMP) family.</text>
</comment>
<feature type="disulfide bond" evidence="9">
    <location>
        <begin position="44"/>
        <end position="108"/>
    </location>
</feature>
<dbReference type="InterPro" id="IPR008993">
    <property type="entry name" value="TIMP-like_OB-fold"/>
</dbReference>
<comment type="subcellular location">
    <subcellularLocation>
        <location evidence="1">Secreted</location>
    </subcellularLocation>
</comment>
<evidence type="ECO:0000313" key="12">
    <source>
        <dbReference type="Ensembl" id="ENSBIXP00005044903.1"/>
    </source>
</evidence>
<feature type="binding site" evidence="8">
    <location>
        <position position="44"/>
    </location>
    <ligand>
        <name>Zn(2+)</name>
        <dbReference type="ChEBI" id="CHEBI:29105"/>
        <note>ligand shared with metalloproteinase partner</note>
    </ligand>
</feature>
<keyword evidence="7" id="KW-0481">Metalloenzyme inhibitor</keyword>
<evidence type="ECO:0000256" key="7">
    <source>
        <dbReference type="ARBA" id="ARBA00023215"/>
    </source>
</evidence>
<evidence type="ECO:0000256" key="6">
    <source>
        <dbReference type="ARBA" id="ARBA00023157"/>
    </source>
</evidence>
<name>A0A4W2IRA3_BOBOX</name>
<evidence type="ECO:0000256" key="10">
    <source>
        <dbReference type="SAM" id="SignalP"/>
    </source>
</evidence>
<feature type="disulfide bond" evidence="9">
    <location>
        <begin position="46"/>
        <end position="136"/>
    </location>
</feature>
<dbReference type="FunFam" id="3.90.370.10:FF:000004">
    <property type="entry name" value="Uncharacterized protein"/>
    <property type="match status" value="1"/>
</dbReference>
<keyword evidence="3" id="KW-0964">Secreted</keyword>
<evidence type="ECO:0000313" key="13">
    <source>
        <dbReference type="Proteomes" id="UP000429181"/>
    </source>
</evidence>
<dbReference type="InterPro" id="IPR001820">
    <property type="entry name" value="TIMP"/>
</dbReference>
<dbReference type="InterPro" id="IPR027465">
    <property type="entry name" value="TIMP_C"/>
</dbReference>
<evidence type="ECO:0000256" key="8">
    <source>
        <dbReference type="PIRSR" id="PIRSR601820-1"/>
    </source>
</evidence>
<dbReference type="Pfam" id="PF00965">
    <property type="entry name" value="TIMP"/>
    <property type="match status" value="1"/>
</dbReference>
<keyword evidence="8" id="KW-0479">Metal-binding</keyword>
<dbReference type="GO" id="GO:0051045">
    <property type="term" value="P:negative regulation of membrane protein ectodomain proteolysis"/>
    <property type="evidence" value="ECO:0007669"/>
    <property type="project" value="TreeGrafter"/>
</dbReference>